<feature type="binding site" evidence="4">
    <location>
        <begin position="379"/>
        <end position="386"/>
    </location>
    <ligand>
        <name>ATP</name>
        <dbReference type="ChEBI" id="CHEBI:30616"/>
    </ligand>
</feature>
<dbReference type="InterPro" id="IPR001752">
    <property type="entry name" value="Kinesin_motor_dom"/>
</dbReference>
<dbReference type="SMART" id="SM00033">
    <property type="entry name" value="CH"/>
    <property type="match status" value="1"/>
</dbReference>
<dbReference type="PROSITE" id="PS50021">
    <property type="entry name" value="CH"/>
    <property type="match status" value="1"/>
</dbReference>
<reference evidence="8" key="2">
    <citation type="submission" date="2021-12" db="EMBL/GenBank/DDBJ databases">
        <title>Resequencing data analysis of finger millet.</title>
        <authorList>
            <person name="Hatakeyama M."/>
            <person name="Aluri S."/>
            <person name="Balachadran M.T."/>
            <person name="Sivarajan S.R."/>
            <person name="Poveda L."/>
            <person name="Shimizu-Inatsugi R."/>
            <person name="Schlapbach R."/>
            <person name="Sreeman S.M."/>
            <person name="Shimizu K.K."/>
        </authorList>
    </citation>
    <scope>NUCLEOTIDE SEQUENCE</scope>
</reference>
<dbReference type="InterPro" id="IPR036872">
    <property type="entry name" value="CH_dom_sf"/>
</dbReference>
<keyword evidence="2" id="KW-0493">Microtubule</keyword>
<keyword evidence="4" id="KW-0067">ATP-binding</keyword>
<protein>
    <submittedName>
        <fullName evidence="8">Uncharacterized protein</fullName>
    </submittedName>
</protein>
<dbReference type="PROSITE" id="PS50067">
    <property type="entry name" value="KINESIN_MOTOR_2"/>
    <property type="match status" value="1"/>
</dbReference>
<dbReference type="PRINTS" id="PR00380">
    <property type="entry name" value="KINESINHEAVY"/>
</dbReference>
<evidence type="ECO:0000256" key="1">
    <source>
        <dbReference type="ARBA" id="ARBA00010899"/>
    </source>
</evidence>
<organism evidence="8 9">
    <name type="scientific">Eleusine coracana subsp. coracana</name>
    <dbReference type="NCBI Taxonomy" id="191504"/>
    <lineage>
        <taxon>Eukaryota</taxon>
        <taxon>Viridiplantae</taxon>
        <taxon>Streptophyta</taxon>
        <taxon>Embryophyta</taxon>
        <taxon>Tracheophyta</taxon>
        <taxon>Spermatophyta</taxon>
        <taxon>Magnoliopsida</taxon>
        <taxon>Liliopsida</taxon>
        <taxon>Poales</taxon>
        <taxon>Poaceae</taxon>
        <taxon>PACMAD clade</taxon>
        <taxon>Chloridoideae</taxon>
        <taxon>Cynodonteae</taxon>
        <taxon>Eleusininae</taxon>
        <taxon>Eleusine</taxon>
    </lineage>
</organism>
<name>A0AAV5CB51_ELECO</name>
<dbReference type="FunFam" id="3.40.850.10:FF:000178">
    <property type="entry name" value="Kinesin-related protein3"/>
    <property type="match status" value="1"/>
</dbReference>
<reference evidence="8" key="1">
    <citation type="journal article" date="2018" name="DNA Res.">
        <title>Multiple hybrid de novo genome assembly of finger millet, an orphan allotetraploid crop.</title>
        <authorList>
            <person name="Hatakeyama M."/>
            <person name="Aluri S."/>
            <person name="Balachadran M.T."/>
            <person name="Sivarajan S.R."/>
            <person name="Patrignani A."/>
            <person name="Gruter S."/>
            <person name="Poveda L."/>
            <person name="Shimizu-Inatsugi R."/>
            <person name="Baeten J."/>
            <person name="Francoijs K.J."/>
            <person name="Nataraja K.N."/>
            <person name="Reddy Y.A.N."/>
            <person name="Phadnis S."/>
            <person name="Ravikumar R.L."/>
            <person name="Schlapbach R."/>
            <person name="Sreeman S.M."/>
            <person name="Shimizu K.K."/>
        </authorList>
    </citation>
    <scope>NUCLEOTIDE SEQUENCE</scope>
</reference>
<evidence type="ECO:0000256" key="5">
    <source>
        <dbReference type="SAM" id="MobiDB-lite"/>
    </source>
</evidence>
<evidence type="ECO:0000313" key="8">
    <source>
        <dbReference type="EMBL" id="GJM95489.1"/>
    </source>
</evidence>
<sequence>MAAPVAEDVVLRWNNGAVGDDDVAARRAEEAATRRHDAANWLRRTVGVVCARDLPDEPSEEEFQLGLRNGIVLCNALNKVQPGAIPKVAEYLSLPMVVGVLSDTSVPADGSALCAYQYFENLRNFLVVVEELGLPTFEVSDLEKTSSDSLRRLVHATLLDKKPEEIPLIIESLISKVIQEYEHRIANQNMMDDEKEDTLNTNEGGIIVVQNGSNAAQQFQPEAETKLDLQQKQIQELRGAISSVKSGMEQLRLQYSDEFSKLGEQLYTLSNAASGYHKVLEENRKLYNQIQDLKGNIRVYCRVRPFLPGQICSSSAVAGMEERTITIITPTKYGKDGTKSFTFNKCFGPTATQDEVFSDMQPLIRSVLDGFNVCIFAYGQTGSGKTYTMSGPKVLTEESLGVNYRALNDLFNLQAQRKGTINYDISKGLAVPDASIIPVTSTADVVELMNQGQKNRAVGSTAINDRSSRSHSCLTVHVQGRDLTSGAILRGCMHLVDLAGSERVDKSEVVGDRLKEAQYINKSLSALGDVIASLAQKNSHVPYRNSKLTQLLQDSLGGQAKTLMFVHISPEPDAVGETISTLKFAERVASVELGAAKANKEGSEVRELKEQIAYLKAALAKKEGESENILSTQSSPSVYRTRKGNVTPALPKNRHPMEEVGNLEVQNIFTPTQKRSKLHLSGILTENNSSDSVENRNGLPKKLGLGVSTNKMALCDNHFENSNSFLDVELSPTQLPTSFYQRYSPVLQSCRTESVRSEGSHNFGPAATSCSDQVVVSTIGLKAGGVTNRGVSTIKKPEVTPTR</sequence>
<dbReference type="FunFam" id="3.40.850.10:FF:000111">
    <property type="entry name" value="p-loop nucleoside triphosphate hydrolase superfamily protein with CH (Calponin Homology) domain"/>
    <property type="match status" value="1"/>
</dbReference>
<evidence type="ECO:0000256" key="4">
    <source>
        <dbReference type="PROSITE-ProRule" id="PRU00283"/>
    </source>
</evidence>
<feature type="domain" description="Calponin-homology (CH)" evidence="6">
    <location>
        <begin position="32"/>
        <end position="163"/>
    </location>
</feature>
<dbReference type="InterPro" id="IPR027640">
    <property type="entry name" value="Kinesin-like_fam"/>
</dbReference>
<dbReference type="GO" id="GO:0008017">
    <property type="term" value="F:microtubule binding"/>
    <property type="evidence" value="ECO:0007669"/>
    <property type="project" value="InterPro"/>
</dbReference>
<comment type="caution">
    <text evidence="8">The sequence shown here is derived from an EMBL/GenBank/DDBJ whole genome shotgun (WGS) entry which is preliminary data.</text>
</comment>
<dbReference type="GO" id="GO:0003777">
    <property type="term" value="F:microtubule motor activity"/>
    <property type="evidence" value="ECO:0007669"/>
    <property type="project" value="InterPro"/>
</dbReference>
<comment type="similarity">
    <text evidence="1">Belongs to the TRAFAC class myosin-kinesin ATPase superfamily. Kinesin family. KIN-14 subfamily.</text>
</comment>
<proteinExistence type="inferred from homology"/>
<dbReference type="InterPro" id="IPR036961">
    <property type="entry name" value="Kinesin_motor_dom_sf"/>
</dbReference>
<dbReference type="GO" id="GO:0005874">
    <property type="term" value="C:microtubule"/>
    <property type="evidence" value="ECO:0007669"/>
    <property type="project" value="UniProtKB-KW"/>
</dbReference>
<dbReference type="Pfam" id="PF00307">
    <property type="entry name" value="CH"/>
    <property type="match status" value="1"/>
</dbReference>
<feature type="compositionally biased region" description="Polar residues" evidence="5">
    <location>
        <begin position="628"/>
        <end position="638"/>
    </location>
</feature>
<accession>A0AAV5CB51</accession>
<feature type="region of interest" description="Disordered" evidence="5">
    <location>
        <begin position="627"/>
        <end position="654"/>
    </location>
</feature>
<dbReference type="SUPFAM" id="SSF52540">
    <property type="entry name" value="P-loop containing nucleoside triphosphate hydrolases"/>
    <property type="match status" value="1"/>
</dbReference>
<dbReference type="EMBL" id="BQKI01000005">
    <property type="protein sequence ID" value="GJM95489.1"/>
    <property type="molecule type" value="Genomic_DNA"/>
</dbReference>
<dbReference type="CDD" id="cd21203">
    <property type="entry name" value="CH_AtKIN14-like"/>
    <property type="match status" value="1"/>
</dbReference>
<dbReference type="PANTHER" id="PTHR47972:SF31">
    <property type="entry name" value="KINESIN-LIKE PROTEIN KIN-14Q"/>
    <property type="match status" value="1"/>
</dbReference>
<dbReference type="Gene3D" id="1.10.418.10">
    <property type="entry name" value="Calponin-like domain"/>
    <property type="match status" value="1"/>
</dbReference>
<keyword evidence="3 4" id="KW-0505">Motor protein</keyword>
<dbReference type="InterPro" id="IPR027417">
    <property type="entry name" value="P-loop_NTPase"/>
</dbReference>
<keyword evidence="9" id="KW-1185">Reference proteome</keyword>
<dbReference type="AlphaFoldDB" id="A0AAV5CB51"/>
<dbReference type="Gene3D" id="3.40.850.10">
    <property type="entry name" value="Kinesin motor domain"/>
    <property type="match status" value="2"/>
</dbReference>
<evidence type="ECO:0000313" key="9">
    <source>
        <dbReference type="Proteomes" id="UP001054889"/>
    </source>
</evidence>
<dbReference type="GO" id="GO:0007018">
    <property type="term" value="P:microtubule-based movement"/>
    <property type="evidence" value="ECO:0007669"/>
    <property type="project" value="InterPro"/>
</dbReference>
<dbReference type="Proteomes" id="UP001054889">
    <property type="component" value="Unassembled WGS sequence"/>
</dbReference>
<dbReference type="SMART" id="SM00129">
    <property type="entry name" value="KISc"/>
    <property type="match status" value="1"/>
</dbReference>
<feature type="domain" description="Kinesin motor" evidence="7">
    <location>
        <begin position="296"/>
        <end position="591"/>
    </location>
</feature>
<evidence type="ECO:0000256" key="3">
    <source>
        <dbReference type="ARBA" id="ARBA00023175"/>
    </source>
</evidence>
<dbReference type="InterPro" id="IPR001715">
    <property type="entry name" value="CH_dom"/>
</dbReference>
<dbReference type="SUPFAM" id="SSF47576">
    <property type="entry name" value="Calponin-homology domain, CH-domain"/>
    <property type="match status" value="1"/>
</dbReference>
<evidence type="ECO:0000256" key="2">
    <source>
        <dbReference type="ARBA" id="ARBA00022701"/>
    </source>
</evidence>
<keyword evidence="4" id="KW-0547">Nucleotide-binding</keyword>
<gene>
    <name evidence="8" type="primary">ga12229</name>
    <name evidence="8" type="ORF">PR202_ga12229</name>
</gene>
<dbReference type="GO" id="GO:0005524">
    <property type="term" value="F:ATP binding"/>
    <property type="evidence" value="ECO:0007669"/>
    <property type="project" value="UniProtKB-UniRule"/>
</dbReference>
<dbReference type="PANTHER" id="PTHR47972">
    <property type="entry name" value="KINESIN-LIKE PROTEIN KLP-3"/>
    <property type="match status" value="1"/>
</dbReference>
<evidence type="ECO:0000259" key="7">
    <source>
        <dbReference type="PROSITE" id="PS50067"/>
    </source>
</evidence>
<dbReference type="Pfam" id="PF00225">
    <property type="entry name" value="Kinesin"/>
    <property type="match status" value="1"/>
</dbReference>
<evidence type="ECO:0000259" key="6">
    <source>
        <dbReference type="PROSITE" id="PS50021"/>
    </source>
</evidence>